<evidence type="ECO:0000256" key="9">
    <source>
        <dbReference type="RuleBase" id="RU004320"/>
    </source>
</evidence>
<gene>
    <name evidence="7" type="primary">pth</name>
    <name evidence="10" type="ORF">HALTITAN_1979</name>
</gene>
<reference evidence="10 11" key="1">
    <citation type="journal article" date="2013" name="Genome Announc.">
        <title>Draft Genome of the Marine Gammaproteobacterium Halomonas titanicae.</title>
        <authorList>
            <person name="Sanchez-Porro C."/>
            <person name="de la Haba R.R."/>
            <person name="Cruz-Hernandez N."/>
            <person name="Gonzalez J.M."/>
            <person name="Reyes-Guirao C."/>
            <person name="Navarro-Sampedro L."/>
            <person name="Carballo M."/>
            <person name="Ventosa A."/>
        </authorList>
    </citation>
    <scope>NUCLEOTIDE SEQUENCE [LARGE SCALE GENOMIC DNA]</scope>
    <source>
        <strain evidence="10 11">BH1</strain>
    </source>
</reference>
<evidence type="ECO:0000256" key="2">
    <source>
        <dbReference type="ARBA" id="ARBA00022555"/>
    </source>
</evidence>
<protein>
    <recommendedName>
        <fullName evidence="6 7">Peptidyl-tRNA hydrolase</fullName>
        <shortName evidence="7">Pth</shortName>
        <ecNumber evidence="1 7">3.1.1.29</ecNumber>
    </recommendedName>
</protein>
<dbReference type="InterPro" id="IPR036416">
    <property type="entry name" value="Pept_tRNA_hydro_sf"/>
</dbReference>
<dbReference type="GO" id="GO:0006515">
    <property type="term" value="P:protein quality control for misfolded or incompletely synthesized proteins"/>
    <property type="evidence" value="ECO:0007669"/>
    <property type="project" value="UniProtKB-UniRule"/>
</dbReference>
<dbReference type="GO" id="GO:0005737">
    <property type="term" value="C:cytoplasm"/>
    <property type="evidence" value="ECO:0007669"/>
    <property type="project" value="UniProtKB-SubCell"/>
</dbReference>
<dbReference type="PATRIC" id="fig|1204738.3.peg.2976"/>
<dbReference type="PROSITE" id="PS01195">
    <property type="entry name" value="PEPT_TRNA_HYDROL_1"/>
    <property type="match status" value="1"/>
</dbReference>
<evidence type="ECO:0000256" key="1">
    <source>
        <dbReference type="ARBA" id="ARBA00013260"/>
    </source>
</evidence>
<comment type="function">
    <text evidence="7">Catalyzes the release of premature peptidyl moieties from peptidyl-tRNA molecules trapped in stalled 50S ribosomal subunits, and thus maintains levels of free tRNAs and 50S ribosomes.</text>
</comment>
<evidence type="ECO:0000256" key="5">
    <source>
        <dbReference type="ARBA" id="ARBA00038063"/>
    </source>
</evidence>
<keyword evidence="3 7" id="KW-0378">Hydrolase</keyword>
<evidence type="ECO:0000256" key="6">
    <source>
        <dbReference type="ARBA" id="ARBA00050038"/>
    </source>
</evidence>
<proteinExistence type="inferred from homology"/>
<dbReference type="FunFam" id="3.40.50.1470:FF:000001">
    <property type="entry name" value="Peptidyl-tRNA hydrolase"/>
    <property type="match status" value="1"/>
</dbReference>
<comment type="function">
    <text evidence="7">Hydrolyzes ribosome-free peptidyl-tRNAs (with 1 or more amino acids incorporated), which drop off the ribosome during protein synthesis, or as a result of ribosome stalling.</text>
</comment>
<feature type="binding site" evidence="7">
    <location>
        <position position="75"/>
    </location>
    <ligand>
        <name>tRNA</name>
        <dbReference type="ChEBI" id="CHEBI:17843"/>
    </ligand>
</feature>
<dbReference type="GO" id="GO:0072344">
    <property type="term" value="P:rescue of stalled ribosome"/>
    <property type="evidence" value="ECO:0007669"/>
    <property type="project" value="UniProtKB-UniRule"/>
</dbReference>
<dbReference type="NCBIfam" id="TIGR00447">
    <property type="entry name" value="pth"/>
    <property type="match status" value="1"/>
</dbReference>
<evidence type="ECO:0000313" key="10">
    <source>
        <dbReference type="EMBL" id="ELY21106.1"/>
    </source>
</evidence>
<dbReference type="Pfam" id="PF01195">
    <property type="entry name" value="Pept_tRNA_hydro"/>
    <property type="match status" value="1"/>
</dbReference>
<comment type="similarity">
    <text evidence="5 7 9">Belongs to the PTH family.</text>
</comment>
<feature type="active site" description="Proton acceptor" evidence="7">
    <location>
        <position position="27"/>
    </location>
</feature>
<evidence type="ECO:0000256" key="4">
    <source>
        <dbReference type="ARBA" id="ARBA00022884"/>
    </source>
</evidence>
<feature type="site" description="Discriminates between blocked and unblocked aminoacyl-tRNA" evidence="7">
    <location>
        <position position="17"/>
    </location>
</feature>
<sequence>MRGGKMSQVTAIIGLGNPGAEYEATRHNAGFWLVEAIAQSAHAELRPEKKFFGHYAKVRLGDHELHLLNPATFMNRSGAAVAALCQFFKLAPENLLVAHDELDLPPGQARYKTGGGHGGHNGLRDIISALGGQKQFHRVRIGIGHPGEARQVTNYVLGRPGKAEHEAIVRAMDECVTTLPLALAGDWAKAMNQLHSLKPA</sequence>
<feature type="binding site" evidence="7">
    <location>
        <position position="73"/>
    </location>
    <ligand>
        <name>tRNA</name>
        <dbReference type="ChEBI" id="CHEBI:17843"/>
    </ligand>
</feature>
<dbReference type="EC" id="3.1.1.29" evidence="1 7"/>
<dbReference type="Gene3D" id="3.40.50.1470">
    <property type="entry name" value="Peptidyl-tRNA hydrolase"/>
    <property type="match status" value="1"/>
</dbReference>
<dbReference type="InterPro" id="IPR018171">
    <property type="entry name" value="Pept_tRNA_hydro_CS"/>
</dbReference>
<keyword evidence="4 7" id="KW-0694">RNA-binding</keyword>
<keyword evidence="2 7" id="KW-0820">tRNA-binding</keyword>
<dbReference type="HAMAP" id="MF_00083">
    <property type="entry name" value="Pept_tRNA_hydro_bact"/>
    <property type="match status" value="1"/>
</dbReference>
<dbReference type="AlphaFoldDB" id="L9U909"/>
<dbReference type="SUPFAM" id="SSF53178">
    <property type="entry name" value="Peptidyl-tRNA hydrolase-like"/>
    <property type="match status" value="1"/>
</dbReference>
<feature type="binding site" evidence="7">
    <location>
        <position position="22"/>
    </location>
    <ligand>
        <name>tRNA</name>
        <dbReference type="ChEBI" id="CHEBI:17843"/>
    </ligand>
</feature>
<evidence type="ECO:0000256" key="7">
    <source>
        <dbReference type="HAMAP-Rule" id="MF_00083"/>
    </source>
</evidence>
<evidence type="ECO:0000313" key="11">
    <source>
        <dbReference type="Proteomes" id="UP000011651"/>
    </source>
</evidence>
<name>L9U909_9GAMM</name>
<evidence type="ECO:0000256" key="8">
    <source>
        <dbReference type="RuleBase" id="RU000673"/>
    </source>
</evidence>
<evidence type="ECO:0000256" key="3">
    <source>
        <dbReference type="ARBA" id="ARBA00022801"/>
    </source>
</evidence>
<dbReference type="EMBL" id="AOPO01000008">
    <property type="protein sequence ID" value="ELY21106.1"/>
    <property type="molecule type" value="Genomic_DNA"/>
</dbReference>
<organism evidence="10 11">
    <name type="scientific">Vreelandella titanicae BH1</name>
    <dbReference type="NCBI Taxonomy" id="1204738"/>
    <lineage>
        <taxon>Bacteria</taxon>
        <taxon>Pseudomonadati</taxon>
        <taxon>Pseudomonadota</taxon>
        <taxon>Gammaproteobacteria</taxon>
        <taxon>Oceanospirillales</taxon>
        <taxon>Halomonadaceae</taxon>
        <taxon>Vreelandella</taxon>
    </lineage>
</organism>
<dbReference type="PANTHER" id="PTHR17224">
    <property type="entry name" value="PEPTIDYL-TRNA HYDROLASE"/>
    <property type="match status" value="1"/>
</dbReference>
<dbReference type="PANTHER" id="PTHR17224:SF1">
    <property type="entry name" value="PEPTIDYL-TRNA HYDROLASE"/>
    <property type="match status" value="1"/>
</dbReference>
<comment type="subunit">
    <text evidence="7">Monomer.</text>
</comment>
<keyword evidence="7" id="KW-0963">Cytoplasm</keyword>
<dbReference type="InterPro" id="IPR001328">
    <property type="entry name" value="Pept_tRNA_hydro"/>
</dbReference>
<dbReference type="GO" id="GO:0000049">
    <property type="term" value="F:tRNA binding"/>
    <property type="evidence" value="ECO:0007669"/>
    <property type="project" value="UniProtKB-UniRule"/>
</dbReference>
<dbReference type="Proteomes" id="UP000011651">
    <property type="component" value="Unassembled WGS sequence"/>
</dbReference>
<accession>L9U909</accession>
<dbReference type="CDD" id="cd00462">
    <property type="entry name" value="PTH"/>
    <property type="match status" value="1"/>
</dbReference>
<comment type="subcellular location">
    <subcellularLocation>
        <location evidence="7">Cytoplasm</location>
    </subcellularLocation>
</comment>
<dbReference type="PROSITE" id="PS01196">
    <property type="entry name" value="PEPT_TRNA_HYDROL_2"/>
    <property type="match status" value="1"/>
</dbReference>
<feature type="site" description="Stabilizes the basic form of H active site to accept a proton" evidence="7">
    <location>
        <position position="100"/>
    </location>
</feature>
<comment type="catalytic activity">
    <reaction evidence="7 8">
        <text>an N-acyl-L-alpha-aminoacyl-tRNA + H2O = an N-acyl-L-amino acid + a tRNA + H(+)</text>
        <dbReference type="Rhea" id="RHEA:54448"/>
        <dbReference type="Rhea" id="RHEA-COMP:10123"/>
        <dbReference type="Rhea" id="RHEA-COMP:13883"/>
        <dbReference type="ChEBI" id="CHEBI:15377"/>
        <dbReference type="ChEBI" id="CHEBI:15378"/>
        <dbReference type="ChEBI" id="CHEBI:59874"/>
        <dbReference type="ChEBI" id="CHEBI:78442"/>
        <dbReference type="ChEBI" id="CHEBI:138191"/>
        <dbReference type="EC" id="3.1.1.29"/>
    </reaction>
</comment>
<feature type="binding site" evidence="7">
    <location>
        <position position="121"/>
    </location>
    <ligand>
        <name>tRNA</name>
        <dbReference type="ChEBI" id="CHEBI:17843"/>
    </ligand>
</feature>
<dbReference type="GO" id="GO:0004045">
    <property type="term" value="F:peptidyl-tRNA hydrolase activity"/>
    <property type="evidence" value="ECO:0007669"/>
    <property type="project" value="UniProtKB-UniRule"/>
</dbReference>
<comment type="caution">
    <text evidence="10">The sequence shown here is derived from an EMBL/GenBank/DDBJ whole genome shotgun (WGS) entry which is preliminary data.</text>
</comment>